<dbReference type="InterPro" id="IPR001173">
    <property type="entry name" value="Glyco_trans_2-like"/>
</dbReference>
<name>A0ABW7IUP6_9VIBR</name>
<dbReference type="Gene3D" id="3.90.550.10">
    <property type="entry name" value="Spore Coat Polysaccharide Biosynthesis Protein SpsA, Chain A"/>
    <property type="match status" value="1"/>
</dbReference>
<protein>
    <submittedName>
        <fullName evidence="2">Glycosyltransferase family 2 protein</fullName>
    </submittedName>
</protein>
<dbReference type="InterPro" id="IPR029044">
    <property type="entry name" value="Nucleotide-diphossugar_trans"/>
</dbReference>
<dbReference type="Proteomes" id="UP001607151">
    <property type="component" value="Unassembled WGS sequence"/>
</dbReference>
<accession>A0ABW7IUP6</accession>
<dbReference type="PANTHER" id="PTHR43685">
    <property type="entry name" value="GLYCOSYLTRANSFERASE"/>
    <property type="match status" value="1"/>
</dbReference>
<dbReference type="EMBL" id="JBIHSN010000002">
    <property type="protein sequence ID" value="MFH0264238.1"/>
    <property type="molecule type" value="Genomic_DNA"/>
</dbReference>
<organism evidence="2 3">
    <name type="scientific">Vibrio rumoiensis</name>
    <dbReference type="NCBI Taxonomy" id="76258"/>
    <lineage>
        <taxon>Bacteria</taxon>
        <taxon>Pseudomonadati</taxon>
        <taxon>Pseudomonadota</taxon>
        <taxon>Gammaproteobacteria</taxon>
        <taxon>Vibrionales</taxon>
        <taxon>Vibrionaceae</taxon>
        <taxon>Vibrio</taxon>
    </lineage>
</organism>
<dbReference type="SUPFAM" id="SSF53448">
    <property type="entry name" value="Nucleotide-diphospho-sugar transferases"/>
    <property type="match status" value="1"/>
</dbReference>
<reference evidence="2 3" key="1">
    <citation type="submission" date="2024-10" db="EMBL/GenBank/DDBJ databases">
        <authorList>
            <person name="Yibar A."/>
            <person name="Saticioglu I.B."/>
            <person name="Duman M."/>
            <person name="Ajmi N."/>
            <person name="Gurler F."/>
            <person name="Ay H."/>
            <person name="Onuk E."/>
            <person name="Guler S."/>
            <person name="Romalde J.L."/>
        </authorList>
    </citation>
    <scope>NUCLEOTIDE SEQUENCE [LARGE SCALE GENOMIC DNA]</scope>
    <source>
        <strain evidence="2 3">14-MA-B</strain>
    </source>
</reference>
<sequence>MSLVSVIIPTYGRSSKISEAIESVLLQTHREIEIIVVDDNGLGSDNQKETETSLANYIDKINYLVLKNNLGGGLARNEGIKHALGEYVTFLDDDDTYLPHKVEEQLSAFRDNLNLDLVATGANIVSNGIIIREHFPSGKDKKDFVLNGGVMTPMMMLRRKYIIENDLGFLDTPRYQDHTFFLRLLMLNVRYKFVNKVGYNHSVHEGDKISNSPKSIRALPVLFKLEDEILKDCTLNSKELKYFSLKRKSLEFDFITCQENRFTISNIYFVIRLFIFSLGSKFFKMNLSTLIKFILGYRFHHNIKLFYLKLIK</sequence>
<evidence type="ECO:0000313" key="3">
    <source>
        <dbReference type="Proteomes" id="UP001607151"/>
    </source>
</evidence>
<proteinExistence type="predicted"/>
<dbReference type="RefSeq" id="WP_394607158.1">
    <property type="nucleotide sequence ID" value="NZ_JBIHSN010000002.1"/>
</dbReference>
<gene>
    <name evidence="2" type="ORF">ACGRQ9_01615</name>
</gene>
<dbReference type="CDD" id="cd00761">
    <property type="entry name" value="Glyco_tranf_GTA_type"/>
    <property type="match status" value="1"/>
</dbReference>
<keyword evidence="3" id="KW-1185">Reference proteome</keyword>
<comment type="caution">
    <text evidence="2">The sequence shown here is derived from an EMBL/GenBank/DDBJ whole genome shotgun (WGS) entry which is preliminary data.</text>
</comment>
<dbReference type="InterPro" id="IPR050834">
    <property type="entry name" value="Glycosyltransf_2"/>
</dbReference>
<dbReference type="Pfam" id="PF00535">
    <property type="entry name" value="Glycos_transf_2"/>
    <property type="match status" value="1"/>
</dbReference>
<evidence type="ECO:0000259" key="1">
    <source>
        <dbReference type="Pfam" id="PF00535"/>
    </source>
</evidence>
<evidence type="ECO:0000313" key="2">
    <source>
        <dbReference type="EMBL" id="MFH0264238.1"/>
    </source>
</evidence>
<feature type="domain" description="Glycosyltransferase 2-like" evidence="1">
    <location>
        <begin position="5"/>
        <end position="162"/>
    </location>
</feature>
<dbReference type="PANTHER" id="PTHR43685:SF11">
    <property type="entry name" value="GLYCOSYLTRANSFERASE TAGX-RELATED"/>
    <property type="match status" value="1"/>
</dbReference>